<dbReference type="GeneID" id="24135877"/>
<protein>
    <recommendedName>
        <fullName evidence="1">Par3/HAL N-terminal domain-containing protein</fullName>
    </recommendedName>
</protein>
<dbReference type="OMA" id="ANDVICE"/>
<dbReference type="VEuPathDB" id="FungiDB:SPRG_14047"/>
<evidence type="ECO:0000313" key="2">
    <source>
        <dbReference type="EMBL" id="KDO20955.1"/>
    </source>
</evidence>
<evidence type="ECO:0000313" key="3">
    <source>
        <dbReference type="Proteomes" id="UP000030745"/>
    </source>
</evidence>
<dbReference type="AlphaFoldDB" id="A0A067BVS8"/>
<accession>A0A067BVS8</accession>
<dbReference type="Proteomes" id="UP000030745">
    <property type="component" value="Unassembled WGS sequence"/>
</dbReference>
<feature type="domain" description="Par3/HAL N-terminal" evidence="1">
    <location>
        <begin position="13"/>
        <end position="87"/>
    </location>
</feature>
<dbReference type="KEGG" id="spar:SPRG_14047"/>
<dbReference type="EMBL" id="KK583299">
    <property type="protein sequence ID" value="KDO20955.1"/>
    <property type="molecule type" value="Genomic_DNA"/>
</dbReference>
<gene>
    <name evidence="2" type="ORF">SPRG_14047</name>
</gene>
<dbReference type="RefSeq" id="XP_012208345.1">
    <property type="nucleotide sequence ID" value="XM_012352955.1"/>
</dbReference>
<keyword evidence="3" id="KW-1185">Reference proteome</keyword>
<organism evidence="2 3">
    <name type="scientific">Saprolegnia parasitica (strain CBS 223.65)</name>
    <dbReference type="NCBI Taxonomy" id="695850"/>
    <lineage>
        <taxon>Eukaryota</taxon>
        <taxon>Sar</taxon>
        <taxon>Stramenopiles</taxon>
        <taxon>Oomycota</taxon>
        <taxon>Saprolegniomycetes</taxon>
        <taxon>Saprolegniales</taxon>
        <taxon>Saprolegniaceae</taxon>
        <taxon>Saprolegnia</taxon>
    </lineage>
</organism>
<name>A0A067BVS8_SAPPC</name>
<dbReference type="Pfam" id="PF12053">
    <property type="entry name" value="Par3_HAL_N_term"/>
    <property type="match status" value="1"/>
</dbReference>
<dbReference type="InterPro" id="IPR021922">
    <property type="entry name" value="Par3/HAL_N"/>
</dbReference>
<proteinExistence type="predicted"/>
<dbReference type="Gene3D" id="3.10.20.90">
    <property type="entry name" value="Phosphatidylinositol 3-kinase Catalytic Subunit, Chain A, domain 1"/>
    <property type="match status" value="1"/>
</dbReference>
<reference evidence="2 3" key="1">
    <citation type="journal article" date="2013" name="PLoS Genet.">
        <title>Distinctive expansion of potential virulence genes in the genome of the oomycete fish pathogen Saprolegnia parasitica.</title>
        <authorList>
            <person name="Jiang R.H."/>
            <person name="de Bruijn I."/>
            <person name="Haas B.J."/>
            <person name="Belmonte R."/>
            <person name="Lobach L."/>
            <person name="Christie J."/>
            <person name="van den Ackerveken G."/>
            <person name="Bottin A."/>
            <person name="Bulone V."/>
            <person name="Diaz-Moreno S.M."/>
            <person name="Dumas B."/>
            <person name="Fan L."/>
            <person name="Gaulin E."/>
            <person name="Govers F."/>
            <person name="Grenville-Briggs L.J."/>
            <person name="Horner N.R."/>
            <person name="Levin J.Z."/>
            <person name="Mammella M."/>
            <person name="Meijer H.J."/>
            <person name="Morris P."/>
            <person name="Nusbaum C."/>
            <person name="Oome S."/>
            <person name="Phillips A.J."/>
            <person name="van Rooyen D."/>
            <person name="Rzeszutek E."/>
            <person name="Saraiva M."/>
            <person name="Secombes C.J."/>
            <person name="Seidl M.F."/>
            <person name="Snel B."/>
            <person name="Stassen J.H."/>
            <person name="Sykes S."/>
            <person name="Tripathy S."/>
            <person name="van den Berg H."/>
            <person name="Vega-Arreguin J.C."/>
            <person name="Wawra S."/>
            <person name="Young S.K."/>
            <person name="Zeng Q."/>
            <person name="Dieguez-Uribeondo J."/>
            <person name="Russ C."/>
            <person name="Tyler B.M."/>
            <person name="van West P."/>
        </authorList>
    </citation>
    <scope>NUCLEOTIDE SEQUENCE [LARGE SCALE GENOMIC DNA]</scope>
    <source>
        <strain evidence="2 3">CBS 223.65</strain>
    </source>
</reference>
<sequence length="95" mass="10571">MDKAKAGPREDNMKIMVHVLDKTIVVSCGTGSQRVQWLGHVGIARYDEEHLQGWLQLGKPAKITSSTGVAFQANDVICEVLQDKDHVYVEPTRQP</sequence>
<dbReference type="OrthoDB" id="10248873at2759"/>
<evidence type="ECO:0000259" key="1">
    <source>
        <dbReference type="Pfam" id="PF12053"/>
    </source>
</evidence>